<sequence length="431" mass="48393">MSLLLIHYIRNFGYTTKDGASSWQRKGPTALRKRCGDYPICYFNALSHDQEISGVQVASVSLRLPIYCAVNYSLSGINLWALRRYVRQFQPDNVERSRSSGLRAAVHCAYETAPLSIFDNHKWRDPHLAPVGLFIYMLVGTKDIHHAIADDVDLVSLPANISLLSPSIQYNALRWTHNAFIGAEVHIFGNFALQVPGSAILIHKCEADAFYLSSKTFSKKYLEVQERPLEMIMDQLRIISLSKIELTWASFRHQRIPSGDSEVAQLLWFPEDISSRPAVGLVPGSRKLTLGPKGTFVWVAPLCGNTAATLDHKDDLQVGIATIVKNPARLTYSIIVSITIAQRPVRLWQTTAFARRIRLLEVILVSRLVQPLAAELHTKVMGYRPSALSFQQPLALPSICLWEVHFSILQGDLPREQPGISFSSYDPGERY</sequence>
<dbReference type="EMBL" id="AM920431">
    <property type="protein sequence ID" value="CAP93024.1"/>
    <property type="molecule type" value="Genomic_DNA"/>
</dbReference>
<protein>
    <submittedName>
        <fullName evidence="1">Uncharacterized protein</fullName>
    </submittedName>
</protein>
<dbReference type="OMA" id="HKCEADA"/>
<dbReference type="STRING" id="500485.B6H949"/>
<gene>
    <name evidence="1" type="ORF">Pc16g03540</name>
    <name evidence="1" type="ORF">PCH_Pc16g03540</name>
</gene>
<dbReference type="AlphaFoldDB" id="B6H949"/>
<name>B6H949_PENRW</name>
<organism evidence="1 2">
    <name type="scientific">Penicillium rubens (strain ATCC 28089 / DSM 1075 / NRRL 1951 / Wisconsin 54-1255)</name>
    <name type="common">Penicillium chrysogenum</name>
    <dbReference type="NCBI Taxonomy" id="500485"/>
    <lineage>
        <taxon>Eukaryota</taxon>
        <taxon>Fungi</taxon>
        <taxon>Dikarya</taxon>
        <taxon>Ascomycota</taxon>
        <taxon>Pezizomycotina</taxon>
        <taxon>Eurotiomycetes</taxon>
        <taxon>Eurotiomycetidae</taxon>
        <taxon>Eurotiales</taxon>
        <taxon>Aspergillaceae</taxon>
        <taxon>Penicillium</taxon>
        <taxon>Penicillium chrysogenum species complex</taxon>
    </lineage>
</organism>
<dbReference type="HOGENOM" id="CLU_636315_0_0_1"/>
<accession>B6H949</accession>
<dbReference type="VEuPathDB" id="FungiDB:PCH_Pc16g03540"/>
<reference evidence="1 2" key="1">
    <citation type="journal article" date="2008" name="Nat. Biotechnol.">
        <title>Genome sequencing and analysis of the filamentous fungus Penicillium chrysogenum.</title>
        <authorList>
            <person name="van den Berg M.A."/>
            <person name="Albang R."/>
            <person name="Albermann K."/>
            <person name="Badger J.H."/>
            <person name="Daran J.-M."/>
            <person name="Driessen A.J.M."/>
            <person name="Garcia-Estrada C."/>
            <person name="Fedorova N.D."/>
            <person name="Harris D.M."/>
            <person name="Heijne W.H.M."/>
            <person name="Joardar V.S."/>
            <person name="Kiel J.A.K.W."/>
            <person name="Kovalchuk A."/>
            <person name="Martin J.F."/>
            <person name="Nierman W.C."/>
            <person name="Nijland J.G."/>
            <person name="Pronk J.T."/>
            <person name="Roubos J.A."/>
            <person name="van der Klei I.J."/>
            <person name="van Peij N.N.M.E."/>
            <person name="Veenhuis M."/>
            <person name="von Doehren H."/>
            <person name="Wagner C."/>
            <person name="Wortman J.R."/>
            <person name="Bovenberg R.A.L."/>
        </authorList>
    </citation>
    <scope>NUCLEOTIDE SEQUENCE [LARGE SCALE GENOMIC DNA]</scope>
    <source>
        <strain evidence="2">ATCC 28089 / DSM 1075 / NRRL 1951 / Wisconsin 54-1255</strain>
    </source>
</reference>
<evidence type="ECO:0000313" key="2">
    <source>
        <dbReference type="Proteomes" id="UP000000724"/>
    </source>
</evidence>
<dbReference type="OrthoDB" id="432234at2759"/>
<evidence type="ECO:0000313" key="1">
    <source>
        <dbReference type="EMBL" id="CAP93024.1"/>
    </source>
</evidence>
<dbReference type="Proteomes" id="UP000000724">
    <property type="component" value="Contig Pc00c16"/>
</dbReference>
<keyword evidence="2" id="KW-1185">Reference proteome</keyword>
<proteinExistence type="predicted"/>